<proteinExistence type="predicted"/>
<evidence type="ECO:0000313" key="2">
    <source>
        <dbReference type="Proteomes" id="UP000232722"/>
    </source>
</evidence>
<name>A0A2N0PTI2_9GLOM</name>
<dbReference type="AlphaFoldDB" id="A0A2N0PTI2"/>
<sequence>MKELCERHWLGEVVAYIYVMAFQKRGLLHAYILLIYSTKSKIQSIEKYDLFVSAEIPDHKLNPLAYETITTIMMHGPYGILNTSLPYMKDATTSLCQPTAPELLWNTHKLALCENLLYNAQQLSPFQAIILNDIIENKALIQIEHYLQSNETSLKNFPHMPIPSTQNIYLNSTGKHFSIISYWLISVYYRYLSMADTVNAHQKILEDLYQIFPIEVTPLVPPYNEEASMDSKFETLREAMRRSKRMGDRQMHLVNAFFLGQFLEKKVKTNALRSHYTQQLTLHYRITSQRKVEPGGISRSGHEIFGDFQRG</sequence>
<organism evidence="1 2">
    <name type="scientific">Rhizophagus irregularis</name>
    <dbReference type="NCBI Taxonomy" id="588596"/>
    <lineage>
        <taxon>Eukaryota</taxon>
        <taxon>Fungi</taxon>
        <taxon>Fungi incertae sedis</taxon>
        <taxon>Mucoromycota</taxon>
        <taxon>Glomeromycotina</taxon>
        <taxon>Glomeromycetes</taxon>
        <taxon>Glomerales</taxon>
        <taxon>Glomeraceae</taxon>
        <taxon>Rhizophagus</taxon>
    </lineage>
</organism>
<gene>
    <name evidence="1" type="ORF">RhiirA5_414709</name>
</gene>
<dbReference type="VEuPathDB" id="FungiDB:RhiirA1_402558"/>
<accession>A0A2N0PTI2</accession>
<dbReference type="VEuPathDB" id="FungiDB:RhiirFUN_009784"/>
<dbReference type="EMBL" id="LLXJ01000403">
    <property type="protein sequence ID" value="PKC10144.1"/>
    <property type="molecule type" value="Genomic_DNA"/>
</dbReference>
<dbReference type="VEuPathDB" id="FungiDB:FUN_015122"/>
<dbReference type="Proteomes" id="UP000232722">
    <property type="component" value="Unassembled WGS sequence"/>
</dbReference>
<protein>
    <recommendedName>
        <fullName evidence="3">Helitron helicase-like domain-containing protein</fullName>
    </recommendedName>
</protein>
<evidence type="ECO:0008006" key="3">
    <source>
        <dbReference type="Google" id="ProtNLM"/>
    </source>
</evidence>
<reference evidence="1 2" key="2">
    <citation type="submission" date="2017-09" db="EMBL/GenBank/DDBJ databases">
        <title>Extensive intraspecific genome diversity in a model arbuscular mycorrhizal fungus.</title>
        <authorList>
            <person name="Chen E.C."/>
            <person name="Morin E."/>
            <person name="Beaudet D."/>
            <person name="Noel J."/>
            <person name="Ndikumana S."/>
            <person name="Charron P."/>
            <person name="St-Onge C."/>
            <person name="Giorgi J."/>
            <person name="Grigoriev I.V."/>
            <person name="Roux C."/>
            <person name="Martin F.M."/>
            <person name="Corradi N."/>
        </authorList>
    </citation>
    <scope>NUCLEOTIDE SEQUENCE [LARGE SCALE GENOMIC DNA]</scope>
    <source>
        <strain evidence="1 2">A5</strain>
    </source>
</reference>
<comment type="caution">
    <text evidence="1">The sequence shown here is derived from an EMBL/GenBank/DDBJ whole genome shotgun (WGS) entry which is preliminary data.</text>
</comment>
<reference evidence="1 2" key="1">
    <citation type="submission" date="2016-04" db="EMBL/GenBank/DDBJ databases">
        <title>Genome analyses suggest a sexual origin of heterokaryosis in a supposedly ancient asexual fungus.</title>
        <authorList>
            <person name="Ropars J."/>
            <person name="Sedzielewska K."/>
            <person name="Noel J."/>
            <person name="Charron P."/>
            <person name="Farinelli L."/>
            <person name="Marton T."/>
            <person name="Kruger M."/>
            <person name="Pelin A."/>
            <person name="Brachmann A."/>
            <person name="Corradi N."/>
        </authorList>
    </citation>
    <scope>NUCLEOTIDE SEQUENCE [LARGE SCALE GENOMIC DNA]</scope>
    <source>
        <strain evidence="1 2">A5</strain>
    </source>
</reference>
<evidence type="ECO:0000313" key="1">
    <source>
        <dbReference type="EMBL" id="PKC10144.1"/>
    </source>
</evidence>